<sequence length="771" mass="85066">MMDHQTEPSSSSSSSPPSLQDLLMLLRGKTDSQRLAGLLLVTQYCDKNDQHTLLTVYHAIGSTFLHRLLLTGMGKHTAGLHNPNREAYLRLSLTLLAAFARLSHIAATDDMLAKVPLVLEVTSTEFGSSLSDECFEFLFLVCTAHDDGVTTFYESGGMNVLGLKCLLYHMGALHAALQSMSGDWSTSMRVGIMDVLQNRVAPAEKLQALLLAECVISIVGEEWLIGPTTLHGAHSSFPADRCILLVLESSRVEIAVILNELAYLKYEASKNCPPNAETFLAKLRNLGVAFSLVERIIKLISKFGENEESNATSIISESTFTKIIGGLNETIDVVLDYLQDAKDHGERKGDDLLASVRIVGSYLAEAPCACKEKVEGLLDYMLSVEGGDESSPFYSISFLLPMMCQITMKDDGCKLFASAGGFRAVVGCLVSLIDSSRSRIEDNSTIFLACDTILNFLLKREQVWFSSDNISSVKLLQALAHWTEDTLDQFAIMMASSICSVILDSTSEESLLCHPDFNPEDLIALSKLMKRSLETCCQVIPHGASYLSEILSESVRLVVEWKLDAAAPGLVGRHSVVVDLTSLVLIIPEKQKRLFHTAVTASDSIYNTWQCRVMYYWFKKQKNKPNSEMGASPEFCILGTQTDSWMRSPPLLLSPSPTEWIRVNHSVLFLEPTSLCPASMGFGPIKSIRLYSKIPKDTDPMFSSGPMSYILMSEPDHILVKPIPNLSRDGLGAAFPFFYIEPKKYEIVLRKFFPEENGPITNIDPIGNSPS</sequence>
<feature type="domain" description="Hydroxyproline O-arabinosyltransferase-like" evidence="1">
    <location>
        <begin position="708"/>
        <end position="770"/>
    </location>
</feature>
<protein>
    <submittedName>
        <fullName evidence="2">Hydroxyproline O-arabinosyltransferase 1</fullName>
    </submittedName>
</protein>
<dbReference type="AlphaFoldDB" id="A0AAW2LXC1"/>
<dbReference type="Pfam" id="PF23452">
    <property type="entry name" value="HPAT"/>
    <property type="match status" value="2"/>
</dbReference>
<accession>A0AAW2LXC1</accession>
<gene>
    <name evidence="2" type="ORF">Scaly_2332700</name>
</gene>
<dbReference type="Pfam" id="PF05536">
    <property type="entry name" value="Neurochondrin"/>
    <property type="match status" value="2"/>
</dbReference>
<dbReference type="InterPro" id="IPR056508">
    <property type="entry name" value="HPAT-like"/>
</dbReference>
<evidence type="ECO:0000313" key="2">
    <source>
        <dbReference type="EMBL" id="KAL0323656.1"/>
    </source>
</evidence>
<dbReference type="InterPro" id="IPR008709">
    <property type="entry name" value="Neurochondrin"/>
</dbReference>
<evidence type="ECO:0000259" key="1">
    <source>
        <dbReference type="Pfam" id="PF23452"/>
    </source>
</evidence>
<comment type="caution">
    <text evidence="2">The sequence shown here is derived from an EMBL/GenBank/DDBJ whole genome shotgun (WGS) entry which is preliminary data.</text>
</comment>
<organism evidence="2">
    <name type="scientific">Sesamum calycinum</name>
    <dbReference type="NCBI Taxonomy" id="2727403"/>
    <lineage>
        <taxon>Eukaryota</taxon>
        <taxon>Viridiplantae</taxon>
        <taxon>Streptophyta</taxon>
        <taxon>Embryophyta</taxon>
        <taxon>Tracheophyta</taxon>
        <taxon>Spermatophyta</taxon>
        <taxon>Magnoliopsida</taxon>
        <taxon>eudicotyledons</taxon>
        <taxon>Gunneridae</taxon>
        <taxon>Pentapetalae</taxon>
        <taxon>asterids</taxon>
        <taxon>lamiids</taxon>
        <taxon>Lamiales</taxon>
        <taxon>Pedaliaceae</taxon>
        <taxon>Sesamum</taxon>
    </lineage>
</organism>
<feature type="domain" description="Hydroxyproline O-arabinosyltransferase-like" evidence="1">
    <location>
        <begin position="595"/>
        <end position="648"/>
    </location>
</feature>
<reference evidence="2" key="1">
    <citation type="submission" date="2020-06" db="EMBL/GenBank/DDBJ databases">
        <authorList>
            <person name="Li T."/>
            <person name="Hu X."/>
            <person name="Zhang T."/>
            <person name="Song X."/>
            <person name="Zhang H."/>
            <person name="Dai N."/>
            <person name="Sheng W."/>
            <person name="Hou X."/>
            <person name="Wei L."/>
        </authorList>
    </citation>
    <scope>NUCLEOTIDE SEQUENCE</scope>
    <source>
        <strain evidence="2">KEN8</strain>
        <tissue evidence="2">Leaf</tissue>
    </source>
</reference>
<reference evidence="2" key="2">
    <citation type="journal article" date="2024" name="Plant">
        <title>Genomic evolution and insights into agronomic trait innovations of Sesamum species.</title>
        <authorList>
            <person name="Miao H."/>
            <person name="Wang L."/>
            <person name="Qu L."/>
            <person name="Liu H."/>
            <person name="Sun Y."/>
            <person name="Le M."/>
            <person name="Wang Q."/>
            <person name="Wei S."/>
            <person name="Zheng Y."/>
            <person name="Lin W."/>
            <person name="Duan Y."/>
            <person name="Cao H."/>
            <person name="Xiong S."/>
            <person name="Wang X."/>
            <person name="Wei L."/>
            <person name="Li C."/>
            <person name="Ma Q."/>
            <person name="Ju M."/>
            <person name="Zhao R."/>
            <person name="Li G."/>
            <person name="Mu C."/>
            <person name="Tian Q."/>
            <person name="Mei H."/>
            <person name="Zhang T."/>
            <person name="Gao T."/>
            <person name="Zhang H."/>
        </authorList>
    </citation>
    <scope>NUCLEOTIDE SEQUENCE</scope>
    <source>
        <strain evidence="2">KEN8</strain>
    </source>
</reference>
<proteinExistence type="predicted"/>
<dbReference type="PANTHER" id="PTHR13109">
    <property type="entry name" value="NEUROCHONDRIN"/>
    <property type="match status" value="1"/>
</dbReference>
<dbReference type="EMBL" id="JACGWM010000015">
    <property type="protein sequence ID" value="KAL0323656.1"/>
    <property type="molecule type" value="Genomic_DNA"/>
</dbReference>
<dbReference type="PANTHER" id="PTHR13109:SF7">
    <property type="entry name" value="NEUROCHONDRIN"/>
    <property type="match status" value="1"/>
</dbReference>
<name>A0AAW2LXC1_9LAMI</name>